<sequence>MSSILKWTMFRFNSLYSDAHKDFATSLLPSLLNFSSLLNLDISFCGLRQIPDAIGCLRWLERLVLGGNNFVTLPSLIELSRLVYLDLQHCKLLESLPQLPFPIAFEHDFHKYKYWLRIGLVIFNCPKLRESECCSSMAFSWMIHLIQARQQFPAAFFDVINIVIPESEIPNWFNNPSVSGSIPIELSPFVHDSDDDIIGIACCAVFSIAPIDPAMTIYANANRYDMELSFSNKTTCNGWYELFSCIPVILERDLISVKSDHMWLTHFTRDSFFDILKRIDVTLNHLDDFCMKVVSMDVKVQSCGYRWVYKQDLQLKHGCGNFLDRKCKFLAIEDEAQPQSSSNYITP</sequence>
<name>A0A2Z6N6L7_TRISU</name>
<feature type="domain" description="C-JID" evidence="3">
    <location>
        <begin position="164"/>
        <end position="313"/>
    </location>
</feature>
<dbReference type="GO" id="GO:0005737">
    <property type="term" value="C:cytoplasm"/>
    <property type="evidence" value="ECO:0007669"/>
    <property type="project" value="TreeGrafter"/>
</dbReference>
<reference evidence="5" key="1">
    <citation type="journal article" date="2017" name="Front. Plant Sci.">
        <title>Climate Clever Clovers: New Paradigm to Reduce the Environmental Footprint of Ruminants by Breeding Low Methanogenic Forages Utilizing Haplotype Variation.</title>
        <authorList>
            <person name="Kaur P."/>
            <person name="Appels R."/>
            <person name="Bayer P.E."/>
            <person name="Keeble-Gagnere G."/>
            <person name="Wang J."/>
            <person name="Hirakawa H."/>
            <person name="Shirasawa K."/>
            <person name="Vercoe P."/>
            <person name="Stefanova K."/>
            <person name="Durmic Z."/>
            <person name="Nichols P."/>
            <person name="Revell C."/>
            <person name="Isobe S.N."/>
            <person name="Edwards D."/>
            <person name="Erskine W."/>
        </authorList>
    </citation>
    <scope>NUCLEOTIDE SEQUENCE [LARGE SCALE GENOMIC DNA]</scope>
    <source>
        <strain evidence="5">cv. Daliak</strain>
    </source>
</reference>
<dbReference type="Proteomes" id="UP000242715">
    <property type="component" value="Unassembled WGS sequence"/>
</dbReference>
<protein>
    <recommendedName>
        <fullName evidence="3">C-JID domain-containing protein</fullName>
    </recommendedName>
</protein>
<dbReference type="AlphaFoldDB" id="A0A2Z6N6L7"/>
<dbReference type="InterPro" id="IPR032675">
    <property type="entry name" value="LRR_dom_sf"/>
</dbReference>
<dbReference type="OrthoDB" id="1435707at2759"/>
<evidence type="ECO:0000256" key="1">
    <source>
        <dbReference type="ARBA" id="ARBA00022614"/>
    </source>
</evidence>
<keyword evidence="2" id="KW-0677">Repeat</keyword>
<dbReference type="InterPro" id="IPR045344">
    <property type="entry name" value="C-JID"/>
</dbReference>
<dbReference type="EMBL" id="DF973812">
    <property type="protein sequence ID" value="GAU40524.1"/>
    <property type="molecule type" value="Genomic_DNA"/>
</dbReference>
<evidence type="ECO:0000259" key="3">
    <source>
        <dbReference type="Pfam" id="PF20160"/>
    </source>
</evidence>
<dbReference type="PANTHER" id="PTHR48051">
    <property type="match status" value="1"/>
</dbReference>
<organism evidence="4 5">
    <name type="scientific">Trifolium subterraneum</name>
    <name type="common">Subterranean clover</name>
    <dbReference type="NCBI Taxonomy" id="3900"/>
    <lineage>
        <taxon>Eukaryota</taxon>
        <taxon>Viridiplantae</taxon>
        <taxon>Streptophyta</taxon>
        <taxon>Embryophyta</taxon>
        <taxon>Tracheophyta</taxon>
        <taxon>Spermatophyta</taxon>
        <taxon>Magnoliopsida</taxon>
        <taxon>eudicotyledons</taxon>
        <taxon>Gunneridae</taxon>
        <taxon>Pentapetalae</taxon>
        <taxon>rosids</taxon>
        <taxon>fabids</taxon>
        <taxon>Fabales</taxon>
        <taxon>Fabaceae</taxon>
        <taxon>Papilionoideae</taxon>
        <taxon>50 kb inversion clade</taxon>
        <taxon>NPAAA clade</taxon>
        <taxon>Hologalegina</taxon>
        <taxon>IRL clade</taxon>
        <taxon>Trifolieae</taxon>
        <taxon>Trifolium</taxon>
    </lineage>
</organism>
<dbReference type="InterPro" id="IPR050216">
    <property type="entry name" value="LRR_domain-containing"/>
</dbReference>
<keyword evidence="5" id="KW-1185">Reference proteome</keyword>
<dbReference type="Pfam" id="PF20160">
    <property type="entry name" value="C-JID"/>
    <property type="match status" value="1"/>
</dbReference>
<evidence type="ECO:0000313" key="4">
    <source>
        <dbReference type="EMBL" id="GAU40524.1"/>
    </source>
</evidence>
<dbReference type="Gene3D" id="3.80.10.10">
    <property type="entry name" value="Ribonuclease Inhibitor"/>
    <property type="match status" value="1"/>
</dbReference>
<dbReference type="SUPFAM" id="SSF52058">
    <property type="entry name" value="L domain-like"/>
    <property type="match status" value="1"/>
</dbReference>
<dbReference type="PANTHER" id="PTHR48051:SF1">
    <property type="entry name" value="RAS SUPPRESSOR PROTEIN 1"/>
    <property type="match status" value="1"/>
</dbReference>
<keyword evidence="1" id="KW-0433">Leucine-rich repeat</keyword>
<evidence type="ECO:0000256" key="2">
    <source>
        <dbReference type="ARBA" id="ARBA00022737"/>
    </source>
</evidence>
<proteinExistence type="predicted"/>
<evidence type="ECO:0000313" key="5">
    <source>
        <dbReference type="Proteomes" id="UP000242715"/>
    </source>
</evidence>
<accession>A0A2Z6N6L7</accession>
<gene>
    <name evidence="4" type="ORF">TSUD_92960</name>
</gene>